<dbReference type="OrthoDB" id="1680202at2"/>
<evidence type="ECO:0000313" key="4">
    <source>
        <dbReference type="Proteomes" id="UP000296201"/>
    </source>
</evidence>
<dbReference type="AlphaFoldDB" id="A0A4P7NWT3"/>
<dbReference type="EMBL" id="CP032096">
    <property type="protein sequence ID" value="QBZ81988.1"/>
    <property type="molecule type" value="Genomic_DNA"/>
</dbReference>
<dbReference type="Proteomes" id="UP000296201">
    <property type="component" value="Chromosome"/>
</dbReference>
<feature type="chain" id="PRO_5020870777" evidence="1">
    <location>
        <begin position="23"/>
        <end position="344"/>
    </location>
</feature>
<proteinExistence type="predicted"/>
<dbReference type="InterPro" id="IPR016773">
    <property type="entry name" value="Fe3_uptake_reg_CjrA_prd"/>
</dbReference>
<dbReference type="Gene3D" id="3.40.50.11550">
    <property type="match status" value="1"/>
</dbReference>
<gene>
    <name evidence="3" type="ORF">GHNINEIG_00012</name>
</gene>
<evidence type="ECO:0000259" key="2">
    <source>
        <dbReference type="Pfam" id="PF04187"/>
    </source>
</evidence>
<keyword evidence="1" id="KW-0732">Signal</keyword>
<feature type="signal peptide" evidence="1">
    <location>
        <begin position="1"/>
        <end position="22"/>
    </location>
</feature>
<dbReference type="InterPro" id="IPR007314">
    <property type="entry name" value="Cofac_haem-bd_dom"/>
</dbReference>
<evidence type="ECO:0000256" key="1">
    <source>
        <dbReference type="SAM" id="SignalP"/>
    </source>
</evidence>
<sequence length="344" mass="38684" precursor="true">MYVRGVLTVLSTALLLIGCAHSPMQGSHANHEQAEPPLSTLETLYDYRLIDTHSNTPIHLNQLVQQLKDKDVIFIGEFHGNQASHLLEAQLQAALYQQHPNQILSLEQFNRDQQPILNHYLEGTIGEKTLIKEAPTWPNYAGSYRPTIEFAKQQFLPVVAANAPAQTVRCVGRQGTDYLQKLSHTERSLIAQDPFHSTPAYNEKFQQFLADQMGSAHSKDNHDKPPSNRYMAQLLRDNTMAESINQVLKQSPEAQVLHLNGAFHSNESLGTVAALKRLNPSLNIAVISPVRVTDPEKPRYQLSDLTLGDYLYLIQPQPVDYVQASKRQDAFKAMFENAAQKPCR</sequence>
<evidence type="ECO:0000313" key="3">
    <source>
        <dbReference type="EMBL" id="QBZ81988.1"/>
    </source>
</evidence>
<reference evidence="3 4" key="1">
    <citation type="submission" date="2018-08" db="EMBL/GenBank/DDBJ databases">
        <title>Horizontal acquisition of hydrogen conversion ability and other habitat adaptations in Hydrogenovibrio crunogenus strains.</title>
        <authorList>
            <person name="Gonnella G."/>
            <person name="Adam N."/>
            <person name="Perner M."/>
        </authorList>
    </citation>
    <scope>NUCLEOTIDE SEQUENCE [LARGE SCALE GENOMIC DNA]</scope>
    <source>
        <strain evidence="3 4">SP-41</strain>
    </source>
</reference>
<dbReference type="CDD" id="cd14727">
    <property type="entry name" value="ChanN-like"/>
    <property type="match status" value="1"/>
</dbReference>
<dbReference type="PROSITE" id="PS51257">
    <property type="entry name" value="PROKAR_LIPOPROTEIN"/>
    <property type="match status" value="1"/>
</dbReference>
<dbReference type="PIRSF" id="PIRSF020419">
    <property type="entry name" value="Fe_uptake_reg_CjrA_prd"/>
    <property type="match status" value="1"/>
</dbReference>
<dbReference type="SUPFAM" id="SSF159501">
    <property type="entry name" value="EreA/ChaN-like"/>
    <property type="match status" value="1"/>
</dbReference>
<accession>A0A4P7NWT3</accession>
<keyword evidence="4" id="KW-1185">Reference proteome</keyword>
<dbReference type="Pfam" id="PF04187">
    <property type="entry name" value="Cofac_haem_bdg"/>
    <property type="match status" value="1"/>
</dbReference>
<feature type="domain" description="Haem-binding uptake Tiki superfamily ChaN" evidence="2">
    <location>
        <begin position="63"/>
        <end position="274"/>
    </location>
</feature>
<organism evidence="3 4">
    <name type="scientific">Hydrogenovibrio crunogenus</name>
    <dbReference type="NCBI Taxonomy" id="39765"/>
    <lineage>
        <taxon>Bacteria</taxon>
        <taxon>Pseudomonadati</taxon>
        <taxon>Pseudomonadota</taxon>
        <taxon>Gammaproteobacteria</taxon>
        <taxon>Thiotrichales</taxon>
        <taxon>Piscirickettsiaceae</taxon>
        <taxon>Hydrogenovibrio</taxon>
    </lineage>
</organism>
<name>A0A4P7NWT3_9GAMM</name>
<protein>
    <submittedName>
        <fullName evidence="3">Ferric uptake regulator, CjrA</fullName>
    </submittedName>
</protein>